<proteinExistence type="inferred from homology"/>
<evidence type="ECO:0000256" key="4">
    <source>
        <dbReference type="ARBA" id="ARBA00022741"/>
    </source>
</evidence>
<evidence type="ECO:0000259" key="14">
    <source>
        <dbReference type="PROSITE" id="PS51199"/>
    </source>
</evidence>
<dbReference type="EMBL" id="FMDM01000005">
    <property type="protein sequence ID" value="SCG55115.1"/>
    <property type="molecule type" value="Genomic_DNA"/>
</dbReference>
<dbReference type="EC" id="5.6.2.3" evidence="11 12"/>
<dbReference type="CDD" id="cd00984">
    <property type="entry name" value="DnaB_C"/>
    <property type="match status" value="1"/>
</dbReference>
<keyword evidence="3 12" id="KW-0235">DNA replication</keyword>
<evidence type="ECO:0000256" key="3">
    <source>
        <dbReference type="ARBA" id="ARBA00022705"/>
    </source>
</evidence>
<dbReference type="FunFam" id="1.10.860.10:FF:000001">
    <property type="entry name" value="Replicative DNA helicase"/>
    <property type="match status" value="1"/>
</dbReference>
<evidence type="ECO:0000256" key="11">
    <source>
        <dbReference type="NCBIfam" id="TIGR00665"/>
    </source>
</evidence>
<feature type="region of interest" description="Disordered" evidence="13">
    <location>
        <begin position="1"/>
        <end position="32"/>
    </location>
</feature>
<keyword evidence="6 12" id="KW-0347">Helicase</keyword>
<evidence type="ECO:0000256" key="12">
    <source>
        <dbReference type="RuleBase" id="RU362085"/>
    </source>
</evidence>
<dbReference type="GO" id="GO:1990077">
    <property type="term" value="C:primosome complex"/>
    <property type="evidence" value="ECO:0007669"/>
    <property type="project" value="UniProtKB-UniRule"/>
</dbReference>
<feature type="compositionally biased region" description="Basic and acidic residues" evidence="13">
    <location>
        <begin position="390"/>
        <end position="407"/>
    </location>
</feature>
<dbReference type="InterPro" id="IPR016136">
    <property type="entry name" value="DNA_helicase_N/primase_C"/>
</dbReference>
<dbReference type="OrthoDB" id="9773982at2"/>
<dbReference type="GO" id="GO:0016887">
    <property type="term" value="F:ATP hydrolysis activity"/>
    <property type="evidence" value="ECO:0007669"/>
    <property type="project" value="RHEA"/>
</dbReference>
<evidence type="ECO:0000256" key="2">
    <source>
        <dbReference type="ARBA" id="ARBA00022515"/>
    </source>
</evidence>
<evidence type="ECO:0000256" key="13">
    <source>
        <dbReference type="SAM" id="MobiDB-lite"/>
    </source>
</evidence>
<dbReference type="STRING" id="745366.GA0070213_105160"/>
<evidence type="ECO:0000256" key="8">
    <source>
        <dbReference type="ARBA" id="ARBA00023125"/>
    </source>
</evidence>
<dbReference type="InterPro" id="IPR007693">
    <property type="entry name" value="DNA_helicase_DnaB-like_N"/>
</dbReference>
<dbReference type="Proteomes" id="UP000199360">
    <property type="component" value="Unassembled WGS sequence"/>
</dbReference>
<protein>
    <recommendedName>
        <fullName evidence="11 12">Replicative DNA helicase</fullName>
        <ecNumber evidence="11 12">5.6.2.3</ecNumber>
    </recommendedName>
</protein>
<evidence type="ECO:0000256" key="5">
    <source>
        <dbReference type="ARBA" id="ARBA00022801"/>
    </source>
</evidence>
<dbReference type="NCBIfam" id="TIGR00665">
    <property type="entry name" value="DnaB"/>
    <property type="match status" value="1"/>
</dbReference>
<keyword evidence="4 12" id="KW-0547">Nucleotide-binding</keyword>
<dbReference type="InterPro" id="IPR007692">
    <property type="entry name" value="DNA_helicase_DnaB"/>
</dbReference>
<evidence type="ECO:0000256" key="7">
    <source>
        <dbReference type="ARBA" id="ARBA00022840"/>
    </source>
</evidence>
<feature type="compositionally biased region" description="Basic and acidic residues" evidence="13">
    <location>
        <begin position="1"/>
        <end position="11"/>
    </location>
</feature>
<evidence type="ECO:0000313" key="16">
    <source>
        <dbReference type="Proteomes" id="UP000199360"/>
    </source>
</evidence>
<feature type="domain" description="SF4 helicase" evidence="14">
    <location>
        <begin position="203"/>
        <end position="467"/>
    </location>
</feature>
<dbReference type="PANTHER" id="PTHR30153">
    <property type="entry name" value="REPLICATIVE DNA HELICASE DNAB"/>
    <property type="match status" value="1"/>
</dbReference>
<evidence type="ECO:0000256" key="6">
    <source>
        <dbReference type="ARBA" id="ARBA00022806"/>
    </source>
</evidence>
<dbReference type="PROSITE" id="PS51199">
    <property type="entry name" value="SF4_HELICASE"/>
    <property type="match status" value="1"/>
</dbReference>
<dbReference type="Pfam" id="PF00772">
    <property type="entry name" value="DnaB"/>
    <property type="match status" value="1"/>
</dbReference>
<keyword evidence="16" id="KW-1185">Reference proteome</keyword>
<evidence type="ECO:0000256" key="1">
    <source>
        <dbReference type="ARBA" id="ARBA00008428"/>
    </source>
</evidence>
<dbReference type="Gene3D" id="3.40.50.300">
    <property type="entry name" value="P-loop containing nucleotide triphosphate hydrolases"/>
    <property type="match status" value="1"/>
</dbReference>
<feature type="region of interest" description="Disordered" evidence="13">
    <location>
        <begin position="388"/>
        <end position="407"/>
    </location>
</feature>
<gene>
    <name evidence="15" type="ORF">GA0070213_105160</name>
</gene>
<accession>A0A1C5IAE3</accession>
<keyword evidence="7 12" id="KW-0067">ATP-binding</keyword>
<comment type="catalytic activity">
    <reaction evidence="10 12">
        <text>ATP + H2O = ADP + phosphate + H(+)</text>
        <dbReference type="Rhea" id="RHEA:13065"/>
        <dbReference type="ChEBI" id="CHEBI:15377"/>
        <dbReference type="ChEBI" id="CHEBI:15378"/>
        <dbReference type="ChEBI" id="CHEBI:30616"/>
        <dbReference type="ChEBI" id="CHEBI:43474"/>
        <dbReference type="ChEBI" id="CHEBI:456216"/>
        <dbReference type="EC" id="5.6.2.3"/>
    </reaction>
</comment>
<dbReference type="NCBIfam" id="NF004384">
    <property type="entry name" value="PRK05748.1"/>
    <property type="match status" value="1"/>
</dbReference>
<name>A0A1C5IAE3_9ACTN</name>
<keyword evidence="2 12" id="KW-0639">Primosome</keyword>
<dbReference type="SUPFAM" id="SSF48024">
    <property type="entry name" value="N-terminal domain of DnaB helicase"/>
    <property type="match status" value="1"/>
</dbReference>
<evidence type="ECO:0000313" key="15">
    <source>
        <dbReference type="EMBL" id="SCG55115.1"/>
    </source>
</evidence>
<dbReference type="GO" id="GO:0005524">
    <property type="term" value="F:ATP binding"/>
    <property type="evidence" value="ECO:0007669"/>
    <property type="project" value="UniProtKB-UniRule"/>
</dbReference>
<dbReference type="SMART" id="SM00382">
    <property type="entry name" value="AAA"/>
    <property type="match status" value="1"/>
</dbReference>
<comment type="function">
    <text evidence="12">The main replicative DNA helicase, it participates in initiation and elongation during chromosome replication. Travels ahead of the DNA replisome, separating dsDNA into templates for DNA synthesis. A processive ATP-dependent 5'-3' DNA helicase it has DNA-dependent ATPase activity.</text>
</comment>
<sequence>MSVTDETRAERTGGQPSEPQRRDASFEKTPPQDVAAEQCVLGGMLLSKDAIADVVEILKTNDFYRPVHATVFDAILDIYGRGEPADPITVAAALADSGDLARIGGAPYLHTLIASVPTAANAAYYARIVGERAVLRRLVEAGTRIVQLGYGTGPSGSRDVDDIVDLAQQAVYEITEKRVSEDFAILADMLQPTLDEIEAVGAQGGVMTGVPTGFTDLDRLLNGLHAGQLVIVAGRPGLGKSTASMDFARNAAIRANQAAAIFSLEMSKVEIVMRLLSAEARVPLHILRSGQLSDDDWTKLARCMGEISEAPLFVDDTPSMNLMEIRAKARRLKQKHDLKLIVVDYLQLMTSPKRTESRQQEVADLSRGLKLLAKEVECPVIAVSQLNRGPEQRTDKRPQLSDLRESGSIEQDADVVILLHRDDYYDKESPRAGEADFIVAKHRNGPTDTVTVAAQLHLSRFVDMAIV</sequence>
<dbReference type="AlphaFoldDB" id="A0A1C5IAE3"/>
<dbReference type="Gene3D" id="1.10.860.10">
    <property type="entry name" value="DNAb Helicase, Chain A"/>
    <property type="match status" value="1"/>
</dbReference>
<keyword evidence="5 12" id="KW-0378">Hydrolase</keyword>
<evidence type="ECO:0000256" key="9">
    <source>
        <dbReference type="ARBA" id="ARBA00023235"/>
    </source>
</evidence>
<dbReference type="GO" id="GO:0003677">
    <property type="term" value="F:DNA binding"/>
    <property type="evidence" value="ECO:0007669"/>
    <property type="project" value="UniProtKB-UniRule"/>
</dbReference>
<comment type="similarity">
    <text evidence="1 12">Belongs to the helicase family. DnaB subfamily.</text>
</comment>
<keyword evidence="9" id="KW-0413">Isomerase</keyword>
<dbReference type="PANTHER" id="PTHR30153:SF2">
    <property type="entry name" value="REPLICATIVE DNA HELICASE"/>
    <property type="match status" value="1"/>
</dbReference>
<reference evidence="16" key="1">
    <citation type="submission" date="2016-06" db="EMBL/GenBank/DDBJ databases">
        <authorList>
            <person name="Varghese N."/>
            <person name="Submissions Spin"/>
        </authorList>
    </citation>
    <scope>NUCLEOTIDE SEQUENCE [LARGE SCALE GENOMIC DNA]</scope>
    <source>
        <strain evidence="16">DSM 45647</strain>
    </source>
</reference>
<keyword evidence="8 12" id="KW-0238">DNA-binding</keyword>
<organism evidence="15 16">
    <name type="scientific">Micromonospora humi</name>
    <dbReference type="NCBI Taxonomy" id="745366"/>
    <lineage>
        <taxon>Bacteria</taxon>
        <taxon>Bacillati</taxon>
        <taxon>Actinomycetota</taxon>
        <taxon>Actinomycetes</taxon>
        <taxon>Micromonosporales</taxon>
        <taxon>Micromonosporaceae</taxon>
        <taxon>Micromonospora</taxon>
    </lineage>
</organism>
<dbReference type="InterPro" id="IPR027417">
    <property type="entry name" value="P-loop_NTPase"/>
</dbReference>
<dbReference type="RefSeq" id="WP_091061819.1">
    <property type="nucleotide sequence ID" value="NZ_FMDM01000005.1"/>
</dbReference>
<dbReference type="GO" id="GO:0006269">
    <property type="term" value="P:DNA replication, synthesis of primer"/>
    <property type="evidence" value="ECO:0007669"/>
    <property type="project" value="UniProtKB-UniRule"/>
</dbReference>
<dbReference type="Pfam" id="PF03796">
    <property type="entry name" value="DnaB_C"/>
    <property type="match status" value="1"/>
</dbReference>
<dbReference type="InterPro" id="IPR003593">
    <property type="entry name" value="AAA+_ATPase"/>
</dbReference>
<dbReference type="FunFam" id="3.40.50.300:FF:000351">
    <property type="entry name" value="Replicative DNA helicase"/>
    <property type="match status" value="1"/>
</dbReference>
<dbReference type="GO" id="GO:0043139">
    <property type="term" value="F:5'-3' DNA helicase activity"/>
    <property type="evidence" value="ECO:0007669"/>
    <property type="project" value="UniProtKB-EC"/>
</dbReference>
<dbReference type="GO" id="GO:0005829">
    <property type="term" value="C:cytosol"/>
    <property type="evidence" value="ECO:0007669"/>
    <property type="project" value="TreeGrafter"/>
</dbReference>
<dbReference type="SUPFAM" id="SSF52540">
    <property type="entry name" value="P-loop containing nucleoside triphosphate hydrolases"/>
    <property type="match status" value="1"/>
</dbReference>
<dbReference type="InterPro" id="IPR036185">
    <property type="entry name" value="DNA_heli_DnaB-like_N_sf"/>
</dbReference>
<evidence type="ECO:0000256" key="10">
    <source>
        <dbReference type="ARBA" id="ARBA00048954"/>
    </source>
</evidence>
<dbReference type="InterPro" id="IPR007694">
    <property type="entry name" value="DNA_helicase_DnaB-like_C"/>
</dbReference>